<comment type="caution">
    <text evidence="2">The sequence shown here is derived from an EMBL/GenBank/DDBJ whole genome shotgun (WGS) entry which is preliminary data.</text>
</comment>
<proteinExistence type="predicted"/>
<evidence type="ECO:0000313" key="2">
    <source>
        <dbReference type="EMBL" id="TEB24539.1"/>
    </source>
</evidence>
<protein>
    <submittedName>
        <fullName evidence="2">Uncharacterized protein</fullName>
    </submittedName>
</protein>
<evidence type="ECO:0000313" key="3">
    <source>
        <dbReference type="Proteomes" id="UP000298030"/>
    </source>
</evidence>
<organism evidence="2 3">
    <name type="scientific">Coprinellus micaceus</name>
    <name type="common">Glistening ink-cap mushroom</name>
    <name type="synonym">Coprinus micaceus</name>
    <dbReference type="NCBI Taxonomy" id="71717"/>
    <lineage>
        <taxon>Eukaryota</taxon>
        <taxon>Fungi</taxon>
        <taxon>Dikarya</taxon>
        <taxon>Basidiomycota</taxon>
        <taxon>Agaricomycotina</taxon>
        <taxon>Agaricomycetes</taxon>
        <taxon>Agaricomycetidae</taxon>
        <taxon>Agaricales</taxon>
        <taxon>Agaricineae</taxon>
        <taxon>Psathyrellaceae</taxon>
        <taxon>Coprinellus</taxon>
    </lineage>
</organism>
<keyword evidence="3" id="KW-1185">Reference proteome</keyword>
<feature type="region of interest" description="Disordered" evidence="1">
    <location>
        <begin position="203"/>
        <end position="232"/>
    </location>
</feature>
<gene>
    <name evidence="2" type="ORF">FA13DRAFT_1304269</name>
</gene>
<dbReference type="EMBL" id="QPFP01000065">
    <property type="protein sequence ID" value="TEB24539.1"/>
    <property type="molecule type" value="Genomic_DNA"/>
</dbReference>
<dbReference type="AlphaFoldDB" id="A0A4Y7STF3"/>
<evidence type="ECO:0000256" key="1">
    <source>
        <dbReference type="SAM" id="MobiDB-lite"/>
    </source>
</evidence>
<accession>A0A4Y7STF3</accession>
<dbReference type="Proteomes" id="UP000298030">
    <property type="component" value="Unassembled WGS sequence"/>
</dbReference>
<sequence>MSIHAAFPDATMNTYDFDLNPPLPPIPSSSTLVVEGGSREQWATFFEGVDVTSGLLDIGGGQSSQAACQTISGTAFTNFGFVQQGAPVLDIEQFLDDDALPPNLFEGLSGDAVRPARDDDRATFDFGEFISSTASQDPIAKFSPEDKALFGLPPSPSPQRPQLNLRWFDESPQEYALDDFINAPTQCLNDSPGAFDGRWEIDTPSKDFASEPLPRSGLDDYPGPSTLARDAPRGTLQPYVADDLGDGPYAPAPFLDALDALPGPDFTFDDDPFQPGPSNWAEHAPMDWPSLPTTSSYGDFLEPVVPEALPSLPTGTQALYLTASSNPALGPLEESGSFAWGDYNKHQQYHQQQVAAAHLPVPMLPACPPVPSLASASPLRSAGSKRRNEDTADAGAVGICIPRKKQAKTNKENSKKSKITLANTVDPGSSAGHRQPLVNLGRAADPGATKCPVHRQPTSSWGNYFSLWNSLPASQLGWGALQSDAPGRIEVPRGAH</sequence>
<name>A0A4Y7STF3_COPMI</name>
<reference evidence="2 3" key="1">
    <citation type="journal article" date="2019" name="Nat. Ecol. Evol.">
        <title>Megaphylogeny resolves global patterns of mushroom evolution.</title>
        <authorList>
            <person name="Varga T."/>
            <person name="Krizsan K."/>
            <person name="Foldi C."/>
            <person name="Dima B."/>
            <person name="Sanchez-Garcia M."/>
            <person name="Sanchez-Ramirez S."/>
            <person name="Szollosi G.J."/>
            <person name="Szarkandi J.G."/>
            <person name="Papp V."/>
            <person name="Albert L."/>
            <person name="Andreopoulos W."/>
            <person name="Angelini C."/>
            <person name="Antonin V."/>
            <person name="Barry K.W."/>
            <person name="Bougher N.L."/>
            <person name="Buchanan P."/>
            <person name="Buyck B."/>
            <person name="Bense V."/>
            <person name="Catcheside P."/>
            <person name="Chovatia M."/>
            <person name="Cooper J."/>
            <person name="Damon W."/>
            <person name="Desjardin D."/>
            <person name="Finy P."/>
            <person name="Geml J."/>
            <person name="Haridas S."/>
            <person name="Hughes K."/>
            <person name="Justo A."/>
            <person name="Karasinski D."/>
            <person name="Kautmanova I."/>
            <person name="Kiss B."/>
            <person name="Kocsube S."/>
            <person name="Kotiranta H."/>
            <person name="LaButti K.M."/>
            <person name="Lechner B.E."/>
            <person name="Liimatainen K."/>
            <person name="Lipzen A."/>
            <person name="Lukacs Z."/>
            <person name="Mihaltcheva S."/>
            <person name="Morgado L.N."/>
            <person name="Niskanen T."/>
            <person name="Noordeloos M.E."/>
            <person name="Ohm R.A."/>
            <person name="Ortiz-Santana B."/>
            <person name="Ovrebo C."/>
            <person name="Racz N."/>
            <person name="Riley R."/>
            <person name="Savchenko A."/>
            <person name="Shiryaev A."/>
            <person name="Soop K."/>
            <person name="Spirin V."/>
            <person name="Szebenyi C."/>
            <person name="Tomsovsky M."/>
            <person name="Tulloss R.E."/>
            <person name="Uehling J."/>
            <person name="Grigoriev I.V."/>
            <person name="Vagvolgyi C."/>
            <person name="Papp T."/>
            <person name="Martin F.M."/>
            <person name="Miettinen O."/>
            <person name="Hibbett D.S."/>
            <person name="Nagy L.G."/>
        </authorList>
    </citation>
    <scope>NUCLEOTIDE SEQUENCE [LARGE SCALE GENOMIC DNA]</scope>
    <source>
        <strain evidence="2 3">FP101781</strain>
    </source>
</reference>